<dbReference type="InterPro" id="IPR011043">
    <property type="entry name" value="Gal_Oxase/kelch_b-propeller"/>
</dbReference>
<keyword evidence="2" id="KW-1185">Reference proteome</keyword>
<organism evidence="3">
    <name type="scientific">Gongylonema pulchrum</name>
    <dbReference type="NCBI Taxonomy" id="637853"/>
    <lineage>
        <taxon>Eukaryota</taxon>
        <taxon>Metazoa</taxon>
        <taxon>Ecdysozoa</taxon>
        <taxon>Nematoda</taxon>
        <taxon>Chromadorea</taxon>
        <taxon>Rhabditida</taxon>
        <taxon>Spirurina</taxon>
        <taxon>Spiruromorpha</taxon>
        <taxon>Spiruroidea</taxon>
        <taxon>Gongylonematidae</taxon>
        <taxon>Gongylonema</taxon>
    </lineage>
</organism>
<sequence length="329" mass="37737">MFQKVGESVNSALGNETTEYHYTLVLDNKLWIFSRKYQGQPMHNWGHRVAYIGGYAAYFDLTSRNWSRKMEFSALAEDENMDELLFIVDGHIHLLLYNGFGGMKFISCFQWDSENGKWHAIHFEVEEGINFECEHPDEVCSLFVVDQENSRQRSVILASHFQNSVILHELHVGGEDAKLKKLSNLNIEQMWKPVMGASWENNVFLLFCALGCGYRFQPDVALQYNRNTGQTQLIEIKGEKPPFCFSGSRHTALLASGKWIHAAGSVAFRQNSRFTGEIWELDLNNLQTWKKLPVEIQGMDSEELCIAINEDRKLYVFDRSSDVMAAALT</sequence>
<protein>
    <submittedName>
        <fullName evidence="3">Kelch repeat-containing protein</fullName>
    </submittedName>
</protein>
<dbReference type="EMBL" id="UYRT01081751">
    <property type="protein sequence ID" value="VDN24940.1"/>
    <property type="molecule type" value="Genomic_DNA"/>
</dbReference>
<name>A0A183E1N7_9BILA</name>
<dbReference type="SUPFAM" id="SSF50965">
    <property type="entry name" value="Galactose oxidase, central domain"/>
    <property type="match status" value="1"/>
</dbReference>
<reference evidence="3" key="1">
    <citation type="submission" date="2016-06" db="UniProtKB">
        <authorList>
            <consortium name="WormBaseParasite"/>
        </authorList>
    </citation>
    <scope>IDENTIFICATION</scope>
</reference>
<reference evidence="1 2" key="2">
    <citation type="submission" date="2018-11" db="EMBL/GenBank/DDBJ databases">
        <authorList>
            <consortium name="Pathogen Informatics"/>
        </authorList>
    </citation>
    <scope>NUCLEOTIDE SEQUENCE [LARGE SCALE GENOMIC DNA]</scope>
</reference>
<dbReference type="WBParaSite" id="GPUH_0001489701-mRNA-1">
    <property type="protein sequence ID" value="GPUH_0001489701-mRNA-1"/>
    <property type="gene ID" value="GPUH_0001489701"/>
</dbReference>
<gene>
    <name evidence="1" type="ORF">GPUH_LOCUS14878</name>
</gene>
<evidence type="ECO:0000313" key="1">
    <source>
        <dbReference type="EMBL" id="VDN24940.1"/>
    </source>
</evidence>
<accession>A0A183E1N7</accession>
<dbReference type="AlphaFoldDB" id="A0A183E1N7"/>
<proteinExistence type="predicted"/>
<dbReference type="OrthoDB" id="5867838at2759"/>
<evidence type="ECO:0000313" key="2">
    <source>
        <dbReference type="Proteomes" id="UP000271098"/>
    </source>
</evidence>
<dbReference type="Proteomes" id="UP000271098">
    <property type="component" value="Unassembled WGS sequence"/>
</dbReference>
<evidence type="ECO:0000313" key="3">
    <source>
        <dbReference type="WBParaSite" id="GPUH_0001489701-mRNA-1"/>
    </source>
</evidence>